<reference evidence="1" key="1">
    <citation type="submission" date="2024-03" db="EMBL/GenBank/DDBJ databases">
        <title>WGS assembly of Saponaria officinalis var. Norfolk2.</title>
        <authorList>
            <person name="Jenkins J."/>
            <person name="Shu S."/>
            <person name="Grimwood J."/>
            <person name="Barry K."/>
            <person name="Goodstein D."/>
            <person name="Schmutz J."/>
            <person name="Leebens-Mack J."/>
            <person name="Osbourn A."/>
        </authorList>
    </citation>
    <scope>NUCLEOTIDE SEQUENCE [LARGE SCALE GENOMIC DNA]</scope>
    <source>
        <strain evidence="1">JIC</strain>
    </source>
</reference>
<evidence type="ECO:0000313" key="2">
    <source>
        <dbReference type="Proteomes" id="UP001443914"/>
    </source>
</evidence>
<dbReference type="EMBL" id="JBDFQZ010000009">
    <property type="protein sequence ID" value="KAK9689157.1"/>
    <property type="molecule type" value="Genomic_DNA"/>
</dbReference>
<dbReference type="AlphaFoldDB" id="A0AAW1IGF5"/>
<gene>
    <name evidence="1" type="ORF">RND81_09G039300</name>
</gene>
<comment type="caution">
    <text evidence="1">The sequence shown here is derived from an EMBL/GenBank/DDBJ whole genome shotgun (WGS) entry which is preliminary data.</text>
</comment>
<name>A0AAW1IGF5_SAPOF</name>
<evidence type="ECO:0000313" key="1">
    <source>
        <dbReference type="EMBL" id="KAK9689157.1"/>
    </source>
</evidence>
<organism evidence="1 2">
    <name type="scientific">Saponaria officinalis</name>
    <name type="common">Common soapwort</name>
    <name type="synonym">Lychnis saponaria</name>
    <dbReference type="NCBI Taxonomy" id="3572"/>
    <lineage>
        <taxon>Eukaryota</taxon>
        <taxon>Viridiplantae</taxon>
        <taxon>Streptophyta</taxon>
        <taxon>Embryophyta</taxon>
        <taxon>Tracheophyta</taxon>
        <taxon>Spermatophyta</taxon>
        <taxon>Magnoliopsida</taxon>
        <taxon>eudicotyledons</taxon>
        <taxon>Gunneridae</taxon>
        <taxon>Pentapetalae</taxon>
        <taxon>Caryophyllales</taxon>
        <taxon>Caryophyllaceae</taxon>
        <taxon>Caryophylleae</taxon>
        <taxon>Saponaria</taxon>
    </lineage>
</organism>
<dbReference type="Proteomes" id="UP001443914">
    <property type="component" value="Unassembled WGS sequence"/>
</dbReference>
<protein>
    <submittedName>
        <fullName evidence="1">Uncharacterized protein</fullName>
    </submittedName>
</protein>
<proteinExistence type="predicted"/>
<keyword evidence="2" id="KW-1185">Reference proteome</keyword>
<accession>A0AAW1IGF5</accession>
<sequence>MTTVPAGEEEEYQKCRSITKVCGDYGDYACCGDLSCVPGSSANEVGAGICLPMGRKKSSTNVKCQQQNYICLPYGQYRCCPELSCVDPRTLLVPPPLPIDPKLLPPGFGVCVSLPKI</sequence>